<gene>
    <name evidence="2" type="ORF">EAV92_17970</name>
</gene>
<dbReference type="KEGG" id="coh:EAV92_17970"/>
<evidence type="ECO:0000313" key="2">
    <source>
        <dbReference type="EMBL" id="AYQ74286.1"/>
    </source>
</evidence>
<dbReference type="InterPro" id="IPR043129">
    <property type="entry name" value="ATPase_NBD"/>
</dbReference>
<dbReference type="PANTHER" id="PTHR43190:SF3">
    <property type="entry name" value="N-ACETYL-D-GLUCOSAMINE KINASE"/>
    <property type="match status" value="1"/>
</dbReference>
<keyword evidence="3" id="KW-1185">Reference proteome</keyword>
<dbReference type="RefSeq" id="WP_123042367.1">
    <property type="nucleotide sequence ID" value="NZ_CP033433.1"/>
</dbReference>
<name>A0A3G3K1A2_9BACL</name>
<accession>A0A3G3K1A2</accession>
<dbReference type="AlphaFoldDB" id="A0A3G3K1A2"/>
<dbReference type="InterPro" id="IPR002731">
    <property type="entry name" value="ATPase_BadF"/>
</dbReference>
<sequence>MKYYMGVDGGGSKTYTLIVDEQGRVVGKGKSGNGNHQGGAEQARRHIRESAEMALAQAGLTREQIEFAYFGLAGADREADYRILRPMIAELGFARHEINCDTMIAMRAGTDRPYGVVLICGSGTNSAGRNREGGFYQCGGFSYLFGDFGGGATLCVELFRSVIRAWDGRENPTLLTDKLLRFLGYASVQDMFDDYLDHNRFPPIDTVKLLFEAAEEGDETARRILRVQGEELGRAAVAVVRRLGMENDGFDVVLAGSILAKGKGDFVHAPIREALKAAAPDASLVRLSVEPVVGAVWMAFEASGGSLPSEVYENLKGVAEFEAVAVLRPENGEGTEGKGGVSK</sequence>
<reference evidence="2 3" key="1">
    <citation type="submission" date="2018-10" db="EMBL/GenBank/DDBJ databases">
        <title>Genome Sequence of Cohnella sp.</title>
        <authorList>
            <person name="Srinivasan S."/>
            <person name="Kim M.K."/>
        </authorList>
    </citation>
    <scope>NUCLEOTIDE SEQUENCE [LARGE SCALE GENOMIC DNA]</scope>
    <source>
        <strain evidence="2 3">18JY8-7</strain>
    </source>
</reference>
<dbReference type="Pfam" id="PF01869">
    <property type="entry name" value="BcrAD_BadFG"/>
    <property type="match status" value="1"/>
</dbReference>
<dbReference type="Gene3D" id="3.30.420.40">
    <property type="match status" value="2"/>
</dbReference>
<evidence type="ECO:0000313" key="3">
    <source>
        <dbReference type="Proteomes" id="UP000269097"/>
    </source>
</evidence>
<evidence type="ECO:0000259" key="1">
    <source>
        <dbReference type="Pfam" id="PF01869"/>
    </source>
</evidence>
<dbReference type="CDD" id="cd24007">
    <property type="entry name" value="ASKHA_NBD_eukNAGK-like"/>
    <property type="match status" value="1"/>
</dbReference>
<feature type="domain" description="ATPase BadF/BadG/BcrA/BcrD type" evidence="1">
    <location>
        <begin position="6"/>
        <end position="299"/>
    </location>
</feature>
<proteinExistence type="predicted"/>
<dbReference type="PANTHER" id="PTHR43190">
    <property type="entry name" value="N-ACETYL-D-GLUCOSAMINE KINASE"/>
    <property type="match status" value="1"/>
</dbReference>
<organism evidence="2 3">
    <name type="scientific">Cohnella candidum</name>
    <dbReference type="NCBI Taxonomy" id="2674991"/>
    <lineage>
        <taxon>Bacteria</taxon>
        <taxon>Bacillati</taxon>
        <taxon>Bacillota</taxon>
        <taxon>Bacilli</taxon>
        <taxon>Bacillales</taxon>
        <taxon>Paenibacillaceae</taxon>
        <taxon>Cohnella</taxon>
    </lineage>
</organism>
<dbReference type="EMBL" id="CP033433">
    <property type="protein sequence ID" value="AYQ74286.1"/>
    <property type="molecule type" value="Genomic_DNA"/>
</dbReference>
<dbReference type="Proteomes" id="UP000269097">
    <property type="component" value="Chromosome"/>
</dbReference>
<protein>
    <submittedName>
        <fullName evidence="2">ATPase</fullName>
    </submittedName>
</protein>
<dbReference type="InterPro" id="IPR052519">
    <property type="entry name" value="Euk-type_GlcNAc_Kinase"/>
</dbReference>
<dbReference type="SUPFAM" id="SSF53067">
    <property type="entry name" value="Actin-like ATPase domain"/>
    <property type="match status" value="2"/>
</dbReference>